<feature type="domain" description="PA14" evidence="2">
    <location>
        <begin position="51"/>
        <end position="218"/>
    </location>
</feature>
<dbReference type="Pfam" id="PF10528">
    <property type="entry name" value="GLEYA"/>
    <property type="match status" value="1"/>
</dbReference>
<evidence type="ECO:0000259" key="2">
    <source>
        <dbReference type="PROSITE" id="PS51820"/>
    </source>
</evidence>
<reference evidence="3" key="1">
    <citation type="submission" date="2023-04" db="EMBL/GenBank/DDBJ databases">
        <title>Candida boidinii NBRC 10035.</title>
        <authorList>
            <person name="Ichikawa N."/>
            <person name="Sato H."/>
            <person name="Tonouchi N."/>
        </authorList>
    </citation>
    <scope>NUCLEOTIDE SEQUENCE</scope>
    <source>
        <strain evidence="3">NBRC 10035</strain>
    </source>
</reference>
<dbReference type="PROSITE" id="PS51820">
    <property type="entry name" value="PA14"/>
    <property type="match status" value="1"/>
</dbReference>
<gene>
    <name evidence="3" type="ORF">Cboi02_000073700</name>
</gene>
<evidence type="ECO:0000313" key="4">
    <source>
        <dbReference type="Proteomes" id="UP001165120"/>
    </source>
</evidence>
<dbReference type="Gene3D" id="2.60.120.1560">
    <property type="match status" value="1"/>
</dbReference>
<comment type="caution">
    <text evidence="3">The sequence shown here is derived from an EMBL/GenBank/DDBJ whole genome shotgun (WGS) entry which is preliminary data.</text>
</comment>
<dbReference type="InterPro" id="IPR037524">
    <property type="entry name" value="PA14/GLEYA"/>
</dbReference>
<keyword evidence="4" id="KW-1185">Reference proteome</keyword>
<evidence type="ECO:0000313" key="3">
    <source>
        <dbReference type="EMBL" id="GME67312.1"/>
    </source>
</evidence>
<keyword evidence="1" id="KW-0732">Signal</keyword>
<dbReference type="InterPro" id="IPR018871">
    <property type="entry name" value="GLEYA_adhesin_domain"/>
</dbReference>
<feature type="chain" id="PRO_5040996822" evidence="1">
    <location>
        <begin position="21"/>
        <end position="496"/>
    </location>
</feature>
<dbReference type="Proteomes" id="UP001165120">
    <property type="component" value="Unassembled WGS sequence"/>
</dbReference>
<dbReference type="EMBL" id="BSXN01000144">
    <property type="protein sequence ID" value="GME67312.1"/>
    <property type="molecule type" value="Genomic_DNA"/>
</dbReference>
<sequence>MNLFKLILISLSFFLSVSLSAITTIDSNYGCYIPSSLLYQGFDVKIYSYSRYDQAYLASTFYYSKYTTTPLITQNRGIQGVPSFALNVVTKTRTTQWGVVFNPNNFLAEFTTYFIAPATGFYQFIFNNVDDGCMAFLGTGAFQCCNSNNVGVDATNNQILYATWTSATGPTGDSTFTYLSGNVAYPMRIVYMNQNGVGTFSFILKGPSGETLPLADYLYRVPPNVSPSQCTTSTIAIPQTTVFTICPSCTRYTETSIEYVTSSTTSEPQQVIIINDPPQKTTTISKPCETCVSSYTTTIYDYITSGTTSIPEKIVIVSVPYRTVYTTAPCTTCSGPVTTTTKSVVSTGSTLETVVEVIVSTPLRTVYTTAPCTTCTGPVTTTIESVVSTGSTLETVVEVIVSTPLRTVYTTAPCTTCSGPVTTTTKSVISTGSTLETVVEVIVSTPLRTVYTTAPCTTCSGPVTTTIESVVSTVDLLLPLPKALYQQVQHWKPLSR</sequence>
<accession>A0A9W6SV60</accession>
<dbReference type="AlphaFoldDB" id="A0A9W6SV60"/>
<evidence type="ECO:0000256" key="1">
    <source>
        <dbReference type="SAM" id="SignalP"/>
    </source>
</evidence>
<proteinExistence type="predicted"/>
<protein>
    <submittedName>
        <fullName evidence="3">Unnamed protein product</fullName>
    </submittedName>
</protein>
<feature type="signal peptide" evidence="1">
    <location>
        <begin position="1"/>
        <end position="20"/>
    </location>
</feature>
<name>A0A9W6SV60_CANBO</name>
<organism evidence="3 4">
    <name type="scientific">Candida boidinii</name>
    <name type="common">Yeast</name>
    <dbReference type="NCBI Taxonomy" id="5477"/>
    <lineage>
        <taxon>Eukaryota</taxon>
        <taxon>Fungi</taxon>
        <taxon>Dikarya</taxon>
        <taxon>Ascomycota</taxon>
        <taxon>Saccharomycotina</taxon>
        <taxon>Pichiomycetes</taxon>
        <taxon>Pichiales</taxon>
        <taxon>Pichiaceae</taxon>
        <taxon>Ogataea</taxon>
        <taxon>Ogataea/Candida clade</taxon>
    </lineage>
</organism>